<name>A0A1V9ZBZ9_9STRA</name>
<comment type="caution">
    <text evidence="1">The sequence shown here is derived from an EMBL/GenBank/DDBJ whole genome shotgun (WGS) entry which is preliminary data.</text>
</comment>
<sequence>MQAREEACKLLAQSLNEPQSYDDWKETHGNVCQCWSVLLQGIPTMTVELPGKSAKKCLYDQKMWLHAMTLTLCFSNAHEFTRQVPSVSLANIKSVQAGRISPGKNSTSTAFAALTTHEQHQVYQISFASCHIRNQVVAMLGEIVKVIDVMARIQDQVHLHLTHQDSIEDNQIPKWTAEDLQSWLHTRQLSSLFVPLHTYLDNLHAYENGDAYDMLLYLTDETIRNIISNENNQECTAVLSLRHLLMDHLQKARQESSSRLKKKRFWTKLF</sequence>
<organism evidence="1 2">
    <name type="scientific">Thraustotheca clavata</name>
    <dbReference type="NCBI Taxonomy" id="74557"/>
    <lineage>
        <taxon>Eukaryota</taxon>
        <taxon>Sar</taxon>
        <taxon>Stramenopiles</taxon>
        <taxon>Oomycota</taxon>
        <taxon>Saprolegniomycetes</taxon>
        <taxon>Saprolegniales</taxon>
        <taxon>Achlyaceae</taxon>
        <taxon>Thraustotheca</taxon>
    </lineage>
</organism>
<protein>
    <submittedName>
        <fullName evidence="1">Uncharacterized protein</fullName>
    </submittedName>
</protein>
<gene>
    <name evidence="1" type="ORF">THRCLA_07847</name>
</gene>
<reference evidence="1 2" key="1">
    <citation type="journal article" date="2014" name="Genome Biol. Evol.">
        <title>The secreted proteins of Achlya hypogyna and Thraustotheca clavata identify the ancestral oomycete secretome and reveal gene acquisitions by horizontal gene transfer.</title>
        <authorList>
            <person name="Misner I."/>
            <person name="Blouin N."/>
            <person name="Leonard G."/>
            <person name="Richards T.A."/>
            <person name="Lane C.E."/>
        </authorList>
    </citation>
    <scope>NUCLEOTIDE SEQUENCE [LARGE SCALE GENOMIC DNA]</scope>
    <source>
        <strain evidence="1 2">ATCC 34112</strain>
    </source>
</reference>
<evidence type="ECO:0000313" key="2">
    <source>
        <dbReference type="Proteomes" id="UP000243217"/>
    </source>
</evidence>
<dbReference type="AlphaFoldDB" id="A0A1V9ZBZ9"/>
<accession>A0A1V9ZBZ9</accession>
<dbReference type="OrthoDB" id="71570at2759"/>
<dbReference type="EMBL" id="JNBS01002105">
    <property type="protein sequence ID" value="OQR95447.1"/>
    <property type="molecule type" value="Genomic_DNA"/>
</dbReference>
<evidence type="ECO:0000313" key="1">
    <source>
        <dbReference type="EMBL" id="OQR95447.1"/>
    </source>
</evidence>
<keyword evidence="2" id="KW-1185">Reference proteome</keyword>
<proteinExistence type="predicted"/>
<dbReference type="Proteomes" id="UP000243217">
    <property type="component" value="Unassembled WGS sequence"/>
</dbReference>